<organism evidence="2 3">
    <name type="scientific">[Candida] anglica</name>
    <dbReference type="NCBI Taxonomy" id="148631"/>
    <lineage>
        <taxon>Eukaryota</taxon>
        <taxon>Fungi</taxon>
        <taxon>Dikarya</taxon>
        <taxon>Ascomycota</taxon>
        <taxon>Saccharomycotina</taxon>
        <taxon>Pichiomycetes</taxon>
        <taxon>Debaryomycetaceae</taxon>
        <taxon>Kurtzmaniella</taxon>
    </lineage>
</organism>
<reference evidence="2 3" key="1">
    <citation type="submission" date="2024-01" db="EMBL/GenBank/DDBJ databases">
        <authorList>
            <consortium name="Genoscope - CEA"/>
            <person name="William W."/>
        </authorList>
    </citation>
    <scope>NUCLEOTIDE SEQUENCE [LARGE SCALE GENOMIC DNA]</scope>
    <source>
        <strain evidence="2 3">29B2s-10</strain>
    </source>
</reference>
<evidence type="ECO:0000313" key="3">
    <source>
        <dbReference type="Proteomes" id="UP001497600"/>
    </source>
</evidence>
<comment type="similarity">
    <text evidence="1">Belongs to the STXBP/unc-18/SEC1 family.</text>
</comment>
<proteinExistence type="inferred from homology"/>
<dbReference type="InterPro" id="IPR001619">
    <property type="entry name" value="Sec1-like"/>
</dbReference>
<dbReference type="InterPro" id="IPR043154">
    <property type="entry name" value="Sec-1-like_dom1"/>
</dbReference>
<accession>A0ABP0EF26</accession>
<protein>
    <submittedName>
        <fullName evidence="2">Vacuolar protein sorting-associated protein 33</fullName>
    </submittedName>
</protein>
<dbReference type="Gene3D" id="1.25.40.850">
    <property type="match status" value="1"/>
</dbReference>
<dbReference type="InterPro" id="IPR027482">
    <property type="entry name" value="Sec1-like_dom2"/>
</dbReference>
<evidence type="ECO:0000313" key="2">
    <source>
        <dbReference type="EMBL" id="CAK7912540.1"/>
    </source>
</evidence>
<dbReference type="Gene3D" id="3.40.50.1910">
    <property type="match status" value="2"/>
</dbReference>
<dbReference type="Proteomes" id="UP001497600">
    <property type="component" value="Chromosome F"/>
</dbReference>
<dbReference type="Gene3D" id="3.40.50.2060">
    <property type="match status" value="1"/>
</dbReference>
<dbReference type="InterPro" id="IPR043127">
    <property type="entry name" value="Sec-1-like_dom3a"/>
</dbReference>
<dbReference type="InterPro" id="IPR036045">
    <property type="entry name" value="Sec1-like_sf"/>
</dbReference>
<evidence type="ECO:0000256" key="1">
    <source>
        <dbReference type="ARBA" id="ARBA00009884"/>
    </source>
</evidence>
<dbReference type="PANTHER" id="PTHR11679">
    <property type="entry name" value="VESICLE PROTEIN SORTING-ASSOCIATED"/>
    <property type="match status" value="1"/>
</dbReference>
<dbReference type="InterPro" id="IPR043155">
    <property type="entry name" value="VPS33_dom3b"/>
</dbReference>
<sequence>MTQNESTLTVSDPVLSVLNKKSVENLLSILQTGIYTSNNLLVLDQQLSNLINFLTPFSKLKEIGKFEKIVWLNNEQPWSDILGSFNGLIIMCRESTDNLNLVSKLINTLPKSIKVYLVVENLSKAFTYELNQELNGDLSFNSTIELNLESQKFVKLTSTVKLYNWSINPIVLDPEDGSTGGSVLSLEQPYGGLESYYTQPLEQISHLSKAFINLLQLSPHFTMGHKMLKLKNIYAKGDHSCLLAKIIQDEKIPDYLNEQMSPLESQFYLEKTKGNTDLVILERNLDSSALAFNQLNYQGLIDDLFKIDLNNVSIPKEETGRDGMLLEKLTLQDELYHDLKHLNFASIGHKLNQLAKYIQNEFSKRDSLLHNDQTENSDLTEIKKLVNNLGSLTNKQELIKKHTFISESILNSIKFGSTSTNPQLKSTYSQLNEHEEFLAFQNDLFDLEYKAQILKVREFIVKNFDSNLVLMGVLLVSIVNDGIRERDYEIILTEVTQNYGLLIKFTLDNLIRYHILRILHTGGGATSELFGAALASLSLTGHSNEDSSTTNQSTSFQGYENLNSLGISGGGVTGLKGNFTLIDKFFNLHPQEEQVNESTEDGLLIQEYSHPTFALPSSTVPLLTRIVESLYLRDFLTYKPVNNLSRRPNWDNLNLDTFFAGKSLDINICDTSDDKRQQQRGVEGPLSRQEYQYVVIIIVGGITRSEISCLKYLEQRINAKNHGEKKKKFIILTSGVVNNQKLLDFCSR</sequence>
<name>A0ABP0EF26_9ASCO</name>
<dbReference type="EMBL" id="OZ004258">
    <property type="protein sequence ID" value="CAK7912540.1"/>
    <property type="molecule type" value="Genomic_DNA"/>
</dbReference>
<gene>
    <name evidence="2" type="primary">VPS33</name>
    <name evidence="2" type="ORF">CAAN4_F07536</name>
</gene>
<dbReference type="SUPFAM" id="SSF56815">
    <property type="entry name" value="Sec1/munc18-like (SM) proteins"/>
    <property type="match status" value="1"/>
</dbReference>
<dbReference type="Pfam" id="PF00995">
    <property type="entry name" value="Sec1"/>
    <property type="match status" value="1"/>
</dbReference>
<dbReference type="Gene3D" id="3.90.830.10">
    <property type="entry name" value="Syntaxin Binding Protein 1, Chain A, domain 2"/>
    <property type="match status" value="1"/>
</dbReference>
<keyword evidence="3" id="KW-1185">Reference proteome</keyword>